<proteinExistence type="predicted"/>
<dbReference type="InterPro" id="IPR051461">
    <property type="entry name" value="UPF0750_membrane"/>
</dbReference>
<dbReference type="Proteomes" id="UP000515297">
    <property type="component" value="Chromosome"/>
</dbReference>
<feature type="transmembrane region" description="Helical" evidence="6">
    <location>
        <begin position="94"/>
        <end position="112"/>
    </location>
</feature>
<sequence>MTSAAAAEPSGPIEPDFPRPRPHSLAEDAYGLLSGALLMALGLVIMKASGIVTAGMGGVALLFSYLFGMTVDFWFWTLNVPFLILAWSAMGRGFFFKTVCAVAAVSLMAAVTRVSLDIQSVHPAFAAVAGGTAAGAGVMGMLRHRSGVGGVTIVSVWLNRRKGWSVGWLTFALDGVIILAAVTTRPPELAAWSVLSVVAMSAVLILFHRPGRYTGY</sequence>
<reference evidence="7 8" key="1">
    <citation type="submission" date="2020-08" db="EMBL/GenBank/DDBJ databases">
        <authorList>
            <person name="Liu G."/>
            <person name="Sun C."/>
        </authorList>
    </citation>
    <scope>NUCLEOTIDE SEQUENCE [LARGE SCALE GENOMIC DNA]</scope>
    <source>
        <strain evidence="7 8">OT19</strain>
    </source>
</reference>
<feature type="transmembrane region" description="Helical" evidence="6">
    <location>
        <begin position="163"/>
        <end position="183"/>
    </location>
</feature>
<organism evidence="7 8">
    <name type="scientific">Croceicoccus marinus</name>
    <dbReference type="NCBI Taxonomy" id="450378"/>
    <lineage>
        <taxon>Bacteria</taxon>
        <taxon>Pseudomonadati</taxon>
        <taxon>Pseudomonadota</taxon>
        <taxon>Alphaproteobacteria</taxon>
        <taxon>Sphingomonadales</taxon>
        <taxon>Erythrobacteraceae</taxon>
        <taxon>Croceicoccus</taxon>
    </lineage>
</organism>
<evidence type="ECO:0000256" key="2">
    <source>
        <dbReference type="ARBA" id="ARBA00022475"/>
    </source>
</evidence>
<dbReference type="PANTHER" id="PTHR33545:SF5">
    <property type="entry name" value="UPF0750 MEMBRANE PROTEIN YITT"/>
    <property type="match status" value="1"/>
</dbReference>
<evidence type="ECO:0000313" key="7">
    <source>
        <dbReference type="EMBL" id="QNE04228.1"/>
    </source>
</evidence>
<dbReference type="AlphaFoldDB" id="A0A7G6VR63"/>
<feature type="transmembrane region" description="Helical" evidence="6">
    <location>
        <begin position="29"/>
        <end position="56"/>
    </location>
</feature>
<dbReference type="Pfam" id="PF02588">
    <property type="entry name" value="YitT_membrane"/>
    <property type="match status" value="1"/>
</dbReference>
<evidence type="ECO:0000313" key="8">
    <source>
        <dbReference type="Proteomes" id="UP000515297"/>
    </source>
</evidence>
<accession>A0A7G6VR63</accession>
<evidence type="ECO:0000256" key="4">
    <source>
        <dbReference type="ARBA" id="ARBA00022989"/>
    </source>
</evidence>
<evidence type="ECO:0000256" key="6">
    <source>
        <dbReference type="SAM" id="Phobius"/>
    </source>
</evidence>
<feature type="transmembrane region" description="Helical" evidence="6">
    <location>
        <begin position="62"/>
        <end position="87"/>
    </location>
</feature>
<dbReference type="PANTHER" id="PTHR33545">
    <property type="entry name" value="UPF0750 MEMBRANE PROTEIN YITT-RELATED"/>
    <property type="match status" value="1"/>
</dbReference>
<feature type="transmembrane region" description="Helical" evidence="6">
    <location>
        <begin position="124"/>
        <end position="142"/>
    </location>
</feature>
<dbReference type="InterPro" id="IPR003740">
    <property type="entry name" value="YitT"/>
</dbReference>
<protein>
    <submittedName>
        <fullName evidence="7">YitT family protein</fullName>
    </submittedName>
</protein>
<evidence type="ECO:0000256" key="3">
    <source>
        <dbReference type="ARBA" id="ARBA00022692"/>
    </source>
</evidence>
<dbReference type="RefSeq" id="WP_185883528.1">
    <property type="nucleotide sequence ID" value="NZ_CP060052.1"/>
</dbReference>
<keyword evidence="2" id="KW-1003">Cell membrane</keyword>
<keyword evidence="5 6" id="KW-0472">Membrane</keyword>
<evidence type="ECO:0000256" key="1">
    <source>
        <dbReference type="ARBA" id="ARBA00004651"/>
    </source>
</evidence>
<name>A0A7G6VR63_9SPHN</name>
<feature type="transmembrane region" description="Helical" evidence="6">
    <location>
        <begin position="189"/>
        <end position="207"/>
    </location>
</feature>
<keyword evidence="3 6" id="KW-0812">Transmembrane</keyword>
<evidence type="ECO:0000256" key="5">
    <source>
        <dbReference type="ARBA" id="ARBA00023136"/>
    </source>
</evidence>
<dbReference type="EMBL" id="CP060052">
    <property type="protein sequence ID" value="QNE04228.1"/>
    <property type="molecule type" value="Genomic_DNA"/>
</dbReference>
<keyword evidence="4 6" id="KW-1133">Transmembrane helix</keyword>
<comment type="subcellular location">
    <subcellularLocation>
        <location evidence="1">Cell membrane</location>
        <topology evidence="1">Multi-pass membrane protein</topology>
    </subcellularLocation>
</comment>
<gene>
    <name evidence="7" type="ORF">H4O24_09495</name>
</gene>
<dbReference type="GO" id="GO:0005886">
    <property type="term" value="C:plasma membrane"/>
    <property type="evidence" value="ECO:0007669"/>
    <property type="project" value="UniProtKB-SubCell"/>
</dbReference>